<organism evidence="3 4">
    <name type="scientific">Micromonospora zhanjiangensis</name>
    <dbReference type="NCBI Taxonomy" id="1522057"/>
    <lineage>
        <taxon>Bacteria</taxon>
        <taxon>Bacillati</taxon>
        <taxon>Actinomycetota</taxon>
        <taxon>Actinomycetes</taxon>
        <taxon>Micromonosporales</taxon>
        <taxon>Micromonosporaceae</taxon>
        <taxon>Micromonospora</taxon>
    </lineage>
</organism>
<reference evidence="4" key="1">
    <citation type="journal article" date="2019" name="Int. J. Syst. Evol. Microbiol.">
        <title>The Global Catalogue of Microorganisms (GCM) 10K type strain sequencing project: providing services to taxonomists for standard genome sequencing and annotation.</title>
        <authorList>
            <consortium name="The Broad Institute Genomics Platform"/>
            <consortium name="The Broad Institute Genome Sequencing Center for Infectious Disease"/>
            <person name="Wu L."/>
            <person name="Ma J."/>
        </authorList>
    </citation>
    <scope>NUCLEOTIDE SEQUENCE [LARGE SCALE GENOMIC DNA]</scope>
    <source>
        <strain evidence="4">2902at01</strain>
    </source>
</reference>
<feature type="compositionally biased region" description="Basic and acidic residues" evidence="1">
    <location>
        <begin position="152"/>
        <end position="161"/>
    </location>
</feature>
<comment type="caution">
    <text evidence="3">The sequence shown here is derived from an EMBL/GenBank/DDBJ whole genome shotgun (WGS) entry which is preliminary data.</text>
</comment>
<feature type="transmembrane region" description="Helical" evidence="2">
    <location>
        <begin position="246"/>
        <end position="266"/>
    </location>
</feature>
<evidence type="ECO:0000256" key="1">
    <source>
        <dbReference type="SAM" id="MobiDB-lite"/>
    </source>
</evidence>
<evidence type="ECO:0000313" key="4">
    <source>
        <dbReference type="Proteomes" id="UP001595868"/>
    </source>
</evidence>
<dbReference type="Proteomes" id="UP001595868">
    <property type="component" value="Unassembled WGS sequence"/>
</dbReference>
<dbReference type="RefSeq" id="WP_377548136.1">
    <property type="nucleotide sequence ID" value="NZ_JBHSBN010000014.1"/>
</dbReference>
<dbReference type="Gene3D" id="2.60.120.260">
    <property type="entry name" value="Galactose-binding domain-like"/>
    <property type="match status" value="1"/>
</dbReference>
<sequence length="421" mass="43232">MITCTECGASNAVGDQFCGTCGEFLHWDAGTPAAPANGSGQGAVDAARPSGSAGRAGPAGAGTNHTGPDGPSGAPADPAEPAATGGGSRVASKTAPRASADRPPATGATATGAVATGSVAAGSDATGPATSTRGVTEQVAAVQPAARQPGLPDRRGSRADEVPPPSDPVEPAPGPPPSTVTCSGCGVENTPGRRFCRSCGRDLTTPAAPEPERTWWQRWWDRLRGRTPRRARRRDRRALGAARRTLLIVVVLCVAAVLAVAGPPLVRRAVEAVRDRTQDPVSLVPAGVTASSQAPDGAASRLTDGANNQYWAPAGAAVDAWVESRFTEPVRLLTVIITPGVSPRRQAFLAAGRPRGLTVVTIDAAGKQEKTDIELKDEPGPQEFEVKAFRVVRIRLVVRSAYGPGLVPSVAIGEAEFFGRR</sequence>
<keyword evidence="2" id="KW-0472">Membrane</keyword>
<feature type="region of interest" description="Disordered" evidence="1">
    <location>
        <begin position="32"/>
        <end position="181"/>
    </location>
</feature>
<feature type="compositionally biased region" description="Low complexity" evidence="1">
    <location>
        <begin position="46"/>
        <end position="83"/>
    </location>
</feature>
<dbReference type="InterPro" id="IPR008979">
    <property type="entry name" value="Galactose-bd-like_sf"/>
</dbReference>
<evidence type="ECO:0000256" key="2">
    <source>
        <dbReference type="SAM" id="Phobius"/>
    </source>
</evidence>
<protein>
    <recommendedName>
        <fullName evidence="5">Zinc-ribbon domain-containing protein</fullName>
    </recommendedName>
</protein>
<keyword evidence="4" id="KW-1185">Reference proteome</keyword>
<dbReference type="SUPFAM" id="SSF49785">
    <property type="entry name" value="Galactose-binding domain-like"/>
    <property type="match status" value="1"/>
</dbReference>
<dbReference type="NCBIfam" id="NF047619">
    <property type="entry name" value="NADase_discoid"/>
    <property type="match status" value="1"/>
</dbReference>
<keyword evidence="2" id="KW-0812">Transmembrane</keyword>
<name>A0ABV8KPY5_9ACTN</name>
<evidence type="ECO:0008006" key="5">
    <source>
        <dbReference type="Google" id="ProtNLM"/>
    </source>
</evidence>
<feature type="compositionally biased region" description="Low complexity" evidence="1">
    <location>
        <begin position="105"/>
        <end position="127"/>
    </location>
</feature>
<dbReference type="InterPro" id="IPR057561">
    <property type="entry name" value="NADase_transloc"/>
</dbReference>
<feature type="compositionally biased region" description="Low complexity" evidence="1">
    <location>
        <begin position="138"/>
        <end position="149"/>
    </location>
</feature>
<keyword evidence="2" id="KW-1133">Transmembrane helix</keyword>
<accession>A0ABV8KPY5</accession>
<gene>
    <name evidence="3" type="ORF">ACFOX0_20005</name>
</gene>
<proteinExistence type="predicted"/>
<feature type="compositionally biased region" description="Pro residues" evidence="1">
    <location>
        <begin position="162"/>
        <end position="178"/>
    </location>
</feature>
<evidence type="ECO:0000313" key="3">
    <source>
        <dbReference type="EMBL" id="MFC4108203.1"/>
    </source>
</evidence>
<dbReference type="EMBL" id="JBHSBN010000014">
    <property type="protein sequence ID" value="MFC4108203.1"/>
    <property type="molecule type" value="Genomic_DNA"/>
</dbReference>